<organism evidence="6">
    <name type="scientific">freshwater metagenome</name>
    <dbReference type="NCBI Taxonomy" id="449393"/>
    <lineage>
        <taxon>unclassified sequences</taxon>
        <taxon>metagenomes</taxon>
        <taxon>ecological metagenomes</taxon>
    </lineage>
</organism>
<keyword evidence="4" id="KW-0812">Transmembrane</keyword>
<dbReference type="EMBL" id="JNSL01000004">
    <property type="protein sequence ID" value="KGA21583.1"/>
    <property type="molecule type" value="Genomic_DNA"/>
</dbReference>
<proteinExistence type="inferred from homology"/>
<gene>
    <name evidence="6" type="ORF">GM51_1470</name>
</gene>
<evidence type="ECO:0000256" key="2">
    <source>
        <dbReference type="ARBA" id="ARBA00007639"/>
    </source>
</evidence>
<dbReference type="SUPFAM" id="SSF53822">
    <property type="entry name" value="Periplasmic binding protein-like I"/>
    <property type="match status" value="1"/>
</dbReference>
<dbReference type="Pfam" id="PF13407">
    <property type="entry name" value="Peripla_BP_4"/>
    <property type="match status" value="1"/>
</dbReference>
<feature type="domain" description="Periplasmic binding protein" evidence="5">
    <location>
        <begin position="60"/>
        <end position="326"/>
    </location>
</feature>
<evidence type="ECO:0000256" key="1">
    <source>
        <dbReference type="ARBA" id="ARBA00004196"/>
    </source>
</evidence>
<evidence type="ECO:0000256" key="3">
    <source>
        <dbReference type="ARBA" id="ARBA00022729"/>
    </source>
</evidence>
<dbReference type="PANTHER" id="PTHR46847">
    <property type="entry name" value="D-ALLOSE-BINDING PERIPLASMIC PROTEIN-RELATED"/>
    <property type="match status" value="1"/>
</dbReference>
<dbReference type="GO" id="GO:0030313">
    <property type="term" value="C:cell envelope"/>
    <property type="evidence" value="ECO:0007669"/>
    <property type="project" value="UniProtKB-SubCell"/>
</dbReference>
<dbReference type="Gene3D" id="3.40.50.2300">
    <property type="match status" value="2"/>
</dbReference>
<keyword evidence="4" id="KW-0472">Membrane</keyword>
<dbReference type="PANTHER" id="PTHR46847:SF1">
    <property type="entry name" value="D-ALLOSE-BINDING PERIPLASMIC PROTEIN-RELATED"/>
    <property type="match status" value="1"/>
</dbReference>
<keyword evidence="4" id="KW-1133">Transmembrane helix</keyword>
<comment type="caution">
    <text evidence="6">The sequence shown here is derived from an EMBL/GenBank/DDBJ whole genome shotgun (WGS) entry which is preliminary data.</text>
</comment>
<dbReference type="InterPro" id="IPR025997">
    <property type="entry name" value="SBP_2_dom"/>
</dbReference>
<evidence type="ECO:0000313" key="6">
    <source>
        <dbReference type="EMBL" id="KGA21583.1"/>
    </source>
</evidence>
<keyword evidence="3" id="KW-0732">Signal</keyword>
<dbReference type="InterPro" id="IPR028082">
    <property type="entry name" value="Peripla_BP_I"/>
</dbReference>
<comment type="subcellular location">
    <subcellularLocation>
        <location evidence="1">Cell envelope</location>
    </subcellularLocation>
</comment>
<protein>
    <recommendedName>
        <fullName evidence="5">Periplasmic binding protein domain-containing protein</fullName>
    </recommendedName>
</protein>
<evidence type="ECO:0000256" key="4">
    <source>
        <dbReference type="SAM" id="Phobius"/>
    </source>
</evidence>
<sequence>MDAGTPSLIGFCHSDSAAFERKHMKKVLTVVAVASAMALVVGTGSAVNAANHKKAIKIELISKGETAEFWQAVKKGAEDQAKKMGNVTVRFQGPATETMIDVQLSMLDGAIATKPDAIGYAALGTTESVSRLAKAKAKGIPVYMFDTAAKCEGKLGPKSKCALGVAYTNSKKSASLAADKMAALLPDGGKVLVVGHTQTNQTGTDRRDGFVNRIKAKYPKITLLPVQYAEGGDQAKAQDVVAAALVANKDLKGIFGTNEGVAIGAGQAFKAAGIANGSVKLIGYDSGKAQIDNIKSGLQQGAITQSPLGIGAKTVEALVNFVRNKKTPKPLIDTGFYYYDATNIDNPEIKGNLYQ</sequence>
<feature type="transmembrane region" description="Helical" evidence="4">
    <location>
        <begin position="27"/>
        <end position="47"/>
    </location>
</feature>
<comment type="similarity">
    <text evidence="2">Belongs to the bacterial solute-binding protein 2 family.</text>
</comment>
<dbReference type="AlphaFoldDB" id="A0A094SS29"/>
<dbReference type="CDD" id="cd20005">
    <property type="entry name" value="PBP1_ABC_sugar_binding-like"/>
    <property type="match status" value="1"/>
</dbReference>
<evidence type="ECO:0000259" key="5">
    <source>
        <dbReference type="Pfam" id="PF13407"/>
    </source>
</evidence>
<accession>A0A094SS29</accession>
<reference evidence="6" key="1">
    <citation type="submission" date="2014-06" db="EMBL/GenBank/DDBJ databases">
        <title>Key roles for freshwater Actinobacteria revealed by deep metagenomic sequencing.</title>
        <authorList>
            <person name="Ghai R."/>
            <person name="Mizuno C.M."/>
            <person name="Picazo A."/>
            <person name="Camacho A."/>
            <person name="Rodriguez-Valera F."/>
        </authorList>
    </citation>
    <scope>NUCLEOTIDE SEQUENCE</scope>
</reference>
<name>A0A094SS29_9ZZZZ</name>
<dbReference type="GO" id="GO:0030246">
    <property type="term" value="F:carbohydrate binding"/>
    <property type="evidence" value="ECO:0007669"/>
    <property type="project" value="UniProtKB-ARBA"/>
</dbReference>